<gene>
    <name evidence="2" type="ORF">DFA_07973</name>
</gene>
<dbReference type="Proteomes" id="UP000007797">
    <property type="component" value="Unassembled WGS sequence"/>
</dbReference>
<protein>
    <submittedName>
        <fullName evidence="2">Uncharacterized protein</fullName>
    </submittedName>
</protein>
<feature type="region of interest" description="Disordered" evidence="1">
    <location>
        <begin position="1"/>
        <end position="27"/>
    </location>
</feature>
<evidence type="ECO:0000313" key="2">
    <source>
        <dbReference type="EMBL" id="EGG16992.1"/>
    </source>
</evidence>
<evidence type="ECO:0000313" key="3">
    <source>
        <dbReference type="Proteomes" id="UP000007797"/>
    </source>
</evidence>
<accession>F4Q4D0</accession>
<organism evidence="2 3">
    <name type="scientific">Cavenderia fasciculata</name>
    <name type="common">Slime mold</name>
    <name type="synonym">Dictyostelium fasciculatum</name>
    <dbReference type="NCBI Taxonomy" id="261658"/>
    <lineage>
        <taxon>Eukaryota</taxon>
        <taxon>Amoebozoa</taxon>
        <taxon>Evosea</taxon>
        <taxon>Eumycetozoa</taxon>
        <taxon>Dictyostelia</taxon>
        <taxon>Acytosteliales</taxon>
        <taxon>Cavenderiaceae</taxon>
        <taxon>Cavenderia</taxon>
    </lineage>
</organism>
<sequence>MTAAEHRNSTVQPITTPPHFTKSADGENEGEILDWSRQVFCKCTTHFNPVFPLLSPHYITLHSKSGSPLLNI</sequence>
<evidence type="ECO:0000256" key="1">
    <source>
        <dbReference type="SAM" id="MobiDB-lite"/>
    </source>
</evidence>
<dbReference type="AlphaFoldDB" id="F4Q4D0"/>
<proteinExistence type="predicted"/>
<dbReference type="RefSeq" id="XP_004355476.1">
    <property type="nucleotide sequence ID" value="XM_004355423.1"/>
</dbReference>
<reference evidence="3" key="1">
    <citation type="journal article" date="2011" name="Genome Res.">
        <title>Phylogeny-wide analysis of social amoeba genomes highlights ancient origins for complex intercellular communication.</title>
        <authorList>
            <person name="Heidel A.J."/>
            <person name="Lawal H.M."/>
            <person name="Felder M."/>
            <person name="Schilde C."/>
            <person name="Helps N.R."/>
            <person name="Tunggal B."/>
            <person name="Rivero F."/>
            <person name="John U."/>
            <person name="Schleicher M."/>
            <person name="Eichinger L."/>
            <person name="Platzer M."/>
            <person name="Noegel A.A."/>
            <person name="Schaap P."/>
            <person name="Gloeckner G."/>
        </authorList>
    </citation>
    <scope>NUCLEOTIDE SEQUENCE [LARGE SCALE GENOMIC DNA]</scope>
    <source>
        <strain evidence="3">SH3</strain>
    </source>
</reference>
<dbReference type="EMBL" id="GL883021">
    <property type="protein sequence ID" value="EGG16992.1"/>
    <property type="molecule type" value="Genomic_DNA"/>
</dbReference>
<name>F4Q4D0_CACFS</name>
<dbReference type="GeneID" id="14869800"/>
<keyword evidence="3" id="KW-1185">Reference proteome</keyword>
<dbReference type="KEGG" id="dfa:DFA_07973"/>